<keyword evidence="2 5" id="KW-0285">Flavoprotein</keyword>
<gene>
    <name evidence="6" type="ORF">QYE76_009965</name>
</gene>
<dbReference type="AlphaFoldDB" id="A0AAD8TWA5"/>
<accession>A0AAD8TWA5</accession>
<reference evidence="6" key="1">
    <citation type="submission" date="2023-07" db="EMBL/GenBank/DDBJ databases">
        <title>A chromosome-level genome assembly of Lolium multiflorum.</title>
        <authorList>
            <person name="Chen Y."/>
            <person name="Copetti D."/>
            <person name="Kolliker R."/>
            <person name="Studer B."/>
        </authorList>
    </citation>
    <scope>NUCLEOTIDE SEQUENCE</scope>
    <source>
        <strain evidence="6">02402/16</strain>
        <tissue evidence="6">Leaf</tissue>
    </source>
</reference>
<keyword evidence="7" id="KW-1185">Reference proteome</keyword>
<protein>
    <recommendedName>
        <fullName evidence="5">Flavin-containing monooxygenase</fullName>
        <ecNumber evidence="5">1.-.-.-</ecNumber>
    </recommendedName>
</protein>
<dbReference type="InterPro" id="IPR036188">
    <property type="entry name" value="FAD/NAD-bd_sf"/>
</dbReference>
<dbReference type="InterPro" id="IPR020946">
    <property type="entry name" value="Flavin_mOase-like"/>
</dbReference>
<evidence type="ECO:0000256" key="3">
    <source>
        <dbReference type="ARBA" id="ARBA00022827"/>
    </source>
</evidence>
<dbReference type="Proteomes" id="UP001231189">
    <property type="component" value="Unassembled WGS sequence"/>
</dbReference>
<dbReference type="Pfam" id="PF00743">
    <property type="entry name" value="FMO-like"/>
    <property type="match status" value="1"/>
</dbReference>
<comment type="cofactor">
    <cofactor evidence="5">
        <name>FAD</name>
        <dbReference type="ChEBI" id="CHEBI:57692"/>
    </cofactor>
</comment>
<keyword evidence="5" id="KW-0503">Monooxygenase</keyword>
<proteinExistence type="inferred from homology"/>
<dbReference type="InterPro" id="IPR050346">
    <property type="entry name" value="FMO-like"/>
</dbReference>
<keyword evidence="3 5" id="KW-0274">FAD</keyword>
<dbReference type="SUPFAM" id="SSF51905">
    <property type="entry name" value="FAD/NAD(P)-binding domain"/>
    <property type="match status" value="1"/>
</dbReference>
<sequence>MVPDHSFFEALVACLVAIAPKDHYKRLDEGSIVLKLSKTFTFCKEGVLLEGESSPIRSDIVIYGTGYRGDEKINNMFKSEYFRSIAVGSTSTTLPLYREVIHPKIPQLAVLGYSESLSNLYTTEIRAKWITHFMDGGFRLPCSKAMQKDVLEWEKYMKRYSRGYFRRSCISVLNIWYNDQLCKDMGCNPRRKNGFFAELFEVYGPGDYANLHPK</sequence>
<organism evidence="6 7">
    <name type="scientific">Lolium multiflorum</name>
    <name type="common">Italian ryegrass</name>
    <name type="synonym">Lolium perenne subsp. multiflorum</name>
    <dbReference type="NCBI Taxonomy" id="4521"/>
    <lineage>
        <taxon>Eukaryota</taxon>
        <taxon>Viridiplantae</taxon>
        <taxon>Streptophyta</taxon>
        <taxon>Embryophyta</taxon>
        <taxon>Tracheophyta</taxon>
        <taxon>Spermatophyta</taxon>
        <taxon>Magnoliopsida</taxon>
        <taxon>Liliopsida</taxon>
        <taxon>Poales</taxon>
        <taxon>Poaceae</taxon>
        <taxon>BOP clade</taxon>
        <taxon>Pooideae</taxon>
        <taxon>Poodae</taxon>
        <taxon>Poeae</taxon>
        <taxon>Poeae Chloroplast Group 2 (Poeae type)</taxon>
        <taxon>Loliodinae</taxon>
        <taxon>Loliinae</taxon>
        <taxon>Lolium</taxon>
    </lineage>
</organism>
<comment type="similarity">
    <text evidence="1 5">Belongs to the FMO family.</text>
</comment>
<evidence type="ECO:0000256" key="2">
    <source>
        <dbReference type="ARBA" id="ARBA00022630"/>
    </source>
</evidence>
<name>A0AAD8TWA5_LOLMU</name>
<dbReference type="GO" id="GO:0050660">
    <property type="term" value="F:flavin adenine dinucleotide binding"/>
    <property type="evidence" value="ECO:0007669"/>
    <property type="project" value="InterPro"/>
</dbReference>
<evidence type="ECO:0000313" key="7">
    <source>
        <dbReference type="Proteomes" id="UP001231189"/>
    </source>
</evidence>
<dbReference type="GO" id="GO:0004499">
    <property type="term" value="F:N,N-dimethylaniline monooxygenase activity"/>
    <property type="evidence" value="ECO:0007669"/>
    <property type="project" value="InterPro"/>
</dbReference>
<evidence type="ECO:0000256" key="1">
    <source>
        <dbReference type="ARBA" id="ARBA00009183"/>
    </source>
</evidence>
<comment type="caution">
    <text evidence="6">The sequence shown here is derived from an EMBL/GenBank/DDBJ whole genome shotgun (WGS) entry which is preliminary data.</text>
</comment>
<evidence type="ECO:0000256" key="5">
    <source>
        <dbReference type="RuleBase" id="RU361177"/>
    </source>
</evidence>
<dbReference type="GO" id="GO:0050661">
    <property type="term" value="F:NADP binding"/>
    <property type="evidence" value="ECO:0007669"/>
    <property type="project" value="InterPro"/>
</dbReference>
<dbReference type="EC" id="1.-.-.-" evidence="5"/>
<keyword evidence="4 5" id="KW-0560">Oxidoreductase</keyword>
<dbReference type="Gene3D" id="3.50.50.60">
    <property type="entry name" value="FAD/NAD(P)-binding domain"/>
    <property type="match status" value="2"/>
</dbReference>
<dbReference type="PANTHER" id="PTHR23023">
    <property type="entry name" value="DIMETHYLANILINE MONOOXYGENASE"/>
    <property type="match status" value="1"/>
</dbReference>
<evidence type="ECO:0000313" key="6">
    <source>
        <dbReference type="EMBL" id="KAK1693268.1"/>
    </source>
</evidence>
<evidence type="ECO:0000256" key="4">
    <source>
        <dbReference type="ARBA" id="ARBA00023002"/>
    </source>
</evidence>
<dbReference type="EMBL" id="JAUUTY010000001">
    <property type="protein sequence ID" value="KAK1693268.1"/>
    <property type="molecule type" value="Genomic_DNA"/>
</dbReference>
<dbReference type="FunFam" id="3.50.50.60:FF:000169">
    <property type="entry name" value="Flavin-containing monooxygenase"/>
    <property type="match status" value="1"/>
</dbReference>